<reference evidence="3" key="1">
    <citation type="submission" date="2020-09" db="EMBL/GenBank/DDBJ databases">
        <title>A novel bacterium of genus Mangrovicoccus, isolated from South China Sea.</title>
        <authorList>
            <person name="Huang H."/>
            <person name="Mo K."/>
            <person name="Hu Y."/>
        </authorList>
    </citation>
    <scope>NUCLEOTIDE SEQUENCE</scope>
    <source>
        <strain evidence="3">HB182678</strain>
    </source>
</reference>
<proteinExistence type="predicted"/>
<dbReference type="RefSeq" id="WP_330999044.1">
    <property type="nucleotide sequence ID" value="NZ_JACVXA010000112.1"/>
</dbReference>
<dbReference type="Proteomes" id="UP000609121">
    <property type="component" value="Unassembled WGS sequence"/>
</dbReference>
<evidence type="ECO:0000313" key="4">
    <source>
        <dbReference type="Proteomes" id="UP000609121"/>
    </source>
</evidence>
<protein>
    <submittedName>
        <fullName evidence="3">Exodeoxyribonuclease VII large subunit</fullName>
    </submittedName>
</protein>
<evidence type="ECO:0000313" key="3">
    <source>
        <dbReference type="EMBL" id="MBE3640611.1"/>
    </source>
</evidence>
<comment type="caution">
    <text evidence="3">The sequence shown here is derived from an EMBL/GenBank/DDBJ whole genome shotgun (WGS) entry which is preliminary data.</text>
</comment>
<organism evidence="3 4">
    <name type="scientific">Mangrovicoccus algicola</name>
    <dbReference type="NCBI Taxonomy" id="2771008"/>
    <lineage>
        <taxon>Bacteria</taxon>
        <taxon>Pseudomonadati</taxon>
        <taxon>Pseudomonadota</taxon>
        <taxon>Alphaproteobacteria</taxon>
        <taxon>Rhodobacterales</taxon>
        <taxon>Paracoccaceae</taxon>
        <taxon>Mangrovicoccus</taxon>
    </lineage>
</organism>
<dbReference type="EMBL" id="JACVXA010000112">
    <property type="protein sequence ID" value="MBE3640611.1"/>
    <property type="molecule type" value="Genomic_DNA"/>
</dbReference>
<dbReference type="GO" id="GO:0008855">
    <property type="term" value="F:exodeoxyribonuclease VII activity"/>
    <property type="evidence" value="ECO:0007669"/>
    <property type="project" value="InterPro"/>
</dbReference>
<feature type="region of interest" description="Disordered" evidence="1">
    <location>
        <begin position="122"/>
        <end position="149"/>
    </location>
</feature>
<sequence length="149" mass="15703">LQAVALRMPGAGAAGLRRRRDRLEALKLGTAALEQGIARGRRDLARLSPRLPDLQKARFRDARLRLAALDRTRQSYDHGAVLARGFVLVRDADGALVTSRATPAPGAALELQFADGRLDAVAAGGSPSGKAASKTSRTPPAPQGSLFDD</sequence>
<feature type="domain" description="Exonuclease VII large subunit C-terminal" evidence="2">
    <location>
        <begin position="4"/>
        <end position="120"/>
    </location>
</feature>
<dbReference type="AlphaFoldDB" id="A0A8J6Z2S2"/>
<accession>A0A8J6Z2S2</accession>
<feature type="non-terminal residue" evidence="3">
    <location>
        <position position="1"/>
    </location>
</feature>
<evidence type="ECO:0000256" key="1">
    <source>
        <dbReference type="SAM" id="MobiDB-lite"/>
    </source>
</evidence>
<dbReference type="Pfam" id="PF02601">
    <property type="entry name" value="Exonuc_VII_L"/>
    <property type="match status" value="1"/>
</dbReference>
<dbReference type="InterPro" id="IPR020579">
    <property type="entry name" value="Exonuc_VII_lsu_C"/>
</dbReference>
<name>A0A8J6Z2S2_9RHOB</name>
<evidence type="ECO:0000259" key="2">
    <source>
        <dbReference type="Pfam" id="PF02601"/>
    </source>
</evidence>
<gene>
    <name evidence="3" type="ORF">ICN82_20610</name>
</gene>
<feature type="compositionally biased region" description="Low complexity" evidence="1">
    <location>
        <begin position="122"/>
        <end position="133"/>
    </location>
</feature>
<keyword evidence="4" id="KW-1185">Reference proteome</keyword>